<name>A0ABY3L4E5_9BACT</name>
<evidence type="ECO:0000256" key="1">
    <source>
        <dbReference type="SAM" id="Coils"/>
    </source>
</evidence>
<feature type="region of interest" description="Disordered" evidence="2">
    <location>
        <begin position="32"/>
        <end position="65"/>
    </location>
</feature>
<protein>
    <recommendedName>
        <fullName evidence="5">Invasion antigen I</fullName>
    </recommendedName>
</protein>
<comment type="caution">
    <text evidence="3">The sequence shown here is derived from an EMBL/GenBank/DDBJ whole genome shotgun (WGS) entry which is preliminary data.</text>
</comment>
<evidence type="ECO:0000313" key="4">
    <source>
        <dbReference type="Proteomes" id="UP000321317"/>
    </source>
</evidence>
<dbReference type="RefSeq" id="WP_147734362.1">
    <property type="nucleotide sequence ID" value="NZ_JANKHQ010000005.1"/>
</dbReference>
<feature type="coiled-coil region" evidence="1">
    <location>
        <begin position="74"/>
        <end position="131"/>
    </location>
</feature>
<evidence type="ECO:0000313" key="3">
    <source>
        <dbReference type="EMBL" id="TXK60893.1"/>
    </source>
</evidence>
<reference evidence="3 4" key="1">
    <citation type="submission" date="2019-08" db="EMBL/GenBank/DDBJ databases">
        <title>Rapid identification of Enteric Bacteria from Whole Genome Sequences (WGS) using Average Nucleotide Identity (ANI).</title>
        <authorList>
            <person name="Lane C."/>
        </authorList>
    </citation>
    <scope>NUCLEOTIDE SEQUENCE [LARGE SCALE GENOMIC DNA]</scope>
    <source>
        <strain evidence="3 4">D4984</strain>
    </source>
</reference>
<gene>
    <name evidence="3" type="ORF">FVD16_00475</name>
</gene>
<sequence length="136" mass="15674">MQVDLKNYYSPYFQLKEEIRAKLSQDKMQILKEKSVEDSGEKEENSKLNAKDGKTLSKNEEEKIEGRKVEGDGLVDLYEKLQELLSEIAKLSAKMQNTKDERMKEVFLKQIMTLNAQVIEITNLIQELEAKSKASS</sequence>
<evidence type="ECO:0000256" key="2">
    <source>
        <dbReference type="SAM" id="MobiDB-lite"/>
    </source>
</evidence>
<dbReference type="EMBL" id="VRMA01000002">
    <property type="protein sequence ID" value="TXK60893.1"/>
    <property type="molecule type" value="Genomic_DNA"/>
</dbReference>
<dbReference type="Proteomes" id="UP000321317">
    <property type="component" value="Unassembled WGS sequence"/>
</dbReference>
<proteinExistence type="predicted"/>
<evidence type="ECO:0008006" key="5">
    <source>
        <dbReference type="Google" id="ProtNLM"/>
    </source>
</evidence>
<organism evidence="3 4">
    <name type="scientific">Campylobacter helveticus</name>
    <dbReference type="NCBI Taxonomy" id="28898"/>
    <lineage>
        <taxon>Bacteria</taxon>
        <taxon>Pseudomonadati</taxon>
        <taxon>Campylobacterota</taxon>
        <taxon>Epsilonproteobacteria</taxon>
        <taxon>Campylobacterales</taxon>
        <taxon>Campylobacteraceae</taxon>
        <taxon>Campylobacter</taxon>
    </lineage>
</organism>
<keyword evidence="1" id="KW-0175">Coiled coil</keyword>
<keyword evidence="4" id="KW-1185">Reference proteome</keyword>
<accession>A0ABY3L4E5</accession>